<dbReference type="PANTHER" id="PTHR22617:SF23">
    <property type="entry name" value="CHEMOTAXIS PROTEIN CHEW"/>
    <property type="match status" value="1"/>
</dbReference>
<dbReference type="PANTHER" id="PTHR22617">
    <property type="entry name" value="CHEMOTAXIS SENSOR HISTIDINE KINASE-RELATED"/>
    <property type="match status" value="1"/>
</dbReference>
<proteinExistence type="predicted"/>
<keyword evidence="3" id="KW-1185">Reference proteome</keyword>
<sequence length="159" mass="16625">MSALVFATDQGGQHWLSFRIGTQLYAAPLVDVSEVIRDGDITPVPGAAADLLGVRHLRGRIVPVLDGCKRLGLPALPAPDPAMVRIVMLAHAGQLVGVRVDAVGELLCSDGIDIAPPPPGRASRSDDPVSGVLSWQGGFVALLDVRRLCRLSGEGDHVA</sequence>
<protein>
    <submittedName>
        <fullName evidence="2">Chemotaxis protein CheW</fullName>
    </submittedName>
</protein>
<evidence type="ECO:0000313" key="3">
    <source>
        <dbReference type="Proteomes" id="UP000319486"/>
    </source>
</evidence>
<dbReference type="InterPro" id="IPR002545">
    <property type="entry name" value="CheW-lke_dom"/>
</dbReference>
<name>A0A502C6T6_9GAMM</name>
<dbReference type="SMART" id="SM00260">
    <property type="entry name" value="CheW"/>
    <property type="match status" value="1"/>
</dbReference>
<accession>A0A502C6T6</accession>
<comment type="caution">
    <text evidence="2">The sequence shown here is derived from an EMBL/GenBank/DDBJ whole genome shotgun (WGS) entry which is preliminary data.</text>
</comment>
<dbReference type="Pfam" id="PF01584">
    <property type="entry name" value="CheW"/>
    <property type="match status" value="1"/>
</dbReference>
<organism evidence="2 3">
    <name type="scientific">Rhodanobacter glycinis</name>
    <dbReference type="NCBI Taxonomy" id="582702"/>
    <lineage>
        <taxon>Bacteria</taxon>
        <taxon>Pseudomonadati</taxon>
        <taxon>Pseudomonadota</taxon>
        <taxon>Gammaproteobacteria</taxon>
        <taxon>Lysobacterales</taxon>
        <taxon>Rhodanobacteraceae</taxon>
        <taxon>Rhodanobacter</taxon>
    </lineage>
</organism>
<dbReference type="GO" id="GO:0005829">
    <property type="term" value="C:cytosol"/>
    <property type="evidence" value="ECO:0007669"/>
    <property type="project" value="TreeGrafter"/>
</dbReference>
<dbReference type="RefSeq" id="WP_140653463.1">
    <property type="nucleotide sequence ID" value="NZ_RCZO01000007.1"/>
</dbReference>
<dbReference type="InterPro" id="IPR036061">
    <property type="entry name" value="CheW-like_dom_sf"/>
</dbReference>
<evidence type="ECO:0000313" key="2">
    <source>
        <dbReference type="EMBL" id="TPG07406.1"/>
    </source>
</evidence>
<dbReference type="InterPro" id="IPR039315">
    <property type="entry name" value="CheW"/>
</dbReference>
<feature type="domain" description="CheW-like" evidence="1">
    <location>
        <begin position="12"/>
        <end position="154"/>
    </location>
</feature>
<dbReference type="GO" id="GO:0006935">
    <property type="term" value="P:chemotaxis"/>
    <property type="evidence" value="ECO:0007669"/>
    <property type="project" value="InterPro"/>
</dbReference>
<dbReference type="SUPFAM" id="SSF50341">
    <property type="entry name" value="CheW-like"/>
    <property type="match status" value="1"/>
</dbReference>
<gene>
    <name evidence="2" type="ORF">EAH88_13295</name>
</gene>
<dbReference type="EMBL" id="RCZO01000007">
    <property type="protein sequence ID" value="TPG07406.1"/>
    <property type="molecule type" value="Genomic_DNA"/>
</dbReference>
<dbReference type="Gene3D" id="2.30.30.40">
    <property type="entry name" value="SH3 Domains"/>
    <property type="match status" value="1"/>
</dbReference>
<dbReference type="AlphaFoldDB" id="A0A502C6T6"/>
<reference evidence="2 3" key="1">
    <citation type="journal article" date="2019" name="Environ. Microbiol.">
        <title>Species interactions and distinct microbial communities in high Arctic permafrost affected cryosols are associated with the CH4 and CO2 gas fluxes.</title>
        <authorList>
            <person name="Altshuler I."/>
            <person name="Hamel J."/>
            <person name="Turney S."/>
            <person name="Magnuson E."/>
            <person name="Levesque R."/>
            <person name="Greer C."/>
            <person name="Whyte L.G."/>
        </authorList>
    </citation>
    <scope>NUCLEOTIDE SEQUENCE [LARGE SCALE GENOMIC DNA]</scope>
    <source>
        <strain evidence="2 3">S13Y</strain>
    </source>
</reference>
<dbReference type="Proteomes" id="UP000319486">
    <property type="component" value="Unassembled WGS sequence"/>
</dbReference>
<evidence type="ECO:0000259" key="1">
    <source>
        <dbReference type="PROSITE" id="PS50851"/>
    </source>
</evidence>
<dbReference type="GO" id="GO:0007165">
    <property type="term" value="P:signal transduction"/>
    <property type="evidence" value="ECO:0007669"/>
    <property type="project" value="InterPro"/>
</dbReference>
<dbReference type="Gene3D" id="2.40.50.180">
    <property type="entry name" value="CheA-289, Domain 4"/>
    <property type="match status" value="1"/>
</dbReference>
<dbReference type="PROSITE" id="PS50851">
    <property type="entry name" value="CHEW"/>
    <property type="match status" value="1"/>
</dbReference>